<dbReference type="RefSeq" id="WP_244714752.1">
    <property type="nucleotide sequence ID" value="NZ_CP095049.1"/>
</dbReference>
<dbReference type="Pfam" id="PF14905">
    <property type="entry name" value="OMP_b-brl_3"/>
    <property type="match status" value="1"/>
</dbReference>
<comment type="subcellular location">
    <subcellularLocation>
        <location evidence="1">Cell outer membrane</location>
    </subcellularLocation>
</comment>
<evidence type="ECO:0000313" key="6">
    <source>
        <dbReference type="Proteomes" id="UP000831785"/>
    </source>
</evidence>
<gene>
    <name evidence="5" type="ORF">MUN80_17470</name>
</gene>
<protein>
    <submittedName>
        <fullName evidence="5">TonB-dependent receptor</fullName>
    </submittedName>
</protein>
<sequence length="826" mass="90673">MLTVLAHFLTTTFSRSFSRSCASLLTPLGYLRHVGCGLLLVAFLLSNSAAAQNTISGNITDGAAPIGWANVVLFGADGKLVAATVSTEAGSFALTAAHGTYKLRVSFLGFTDWEQDVPLSKSLTIAPIVLQPSTASLQEVVVVGRKKLVEYQTDRVVFNVENSVAAVGGDAVGALAAAPGVLVRNGSISMLGKGSARVMVNGRLLELSGEELVAYLKSIPASSIRNVEVITNPPAQYEASGDGGLLNINLKQGPTNAWQNTTTLAYEQNSFGAATLQNNLVYSKDKLRLTLSASGKQGNTRVKQRLDTYYPAGSWELRYAARQQTGTAAGQLALDYDLTQHTTIGLQYAGSSTSAPSSQDHTRIGLFNPAHTLDSVLMITGTRLVRTNSHAANAHVVTVLDTLQRRISLDADYFSYCSEVDNRFASASFSPAQEFLNPNLAAQNISGQQIQNFSGKVDVEHPLKWARLSYGAKVSLIQSRSALQYYNTRPARPILDPSQSNSFEYREQTQALYLSGTRRLSTHWNLQLGLRLEQTQTRGYSATLDQRTTNDYLKAFPSAYLTYQPSENQQMQATYGRRVNRPGFALLNPFRSYINSTSYSEGNPFLQPSFVDNLELTHTFREALRTTAFLSRTTDGFGPVFTANPTTNTLVISRQNYFRELAFGLGTTYSATPTSWWQTHNTLYLLGSRSRFTGALAAVPRNTPQLYAATSHTFTLSPTTKLQADYTYSSPVTRGLYTTGYLAGLNLAWQQRLFRNRVQATLLLNDVFNTAYLKDYTSTVNGVKQVYSENNSSRFVRLSLSYDFGNRQLKVAPREFGNDAEQRRTN</sequence>
<dbReference type="PANTHER" id="PTHR40980">
    <property type="entry name" value="PLUG DOMAIN-CONTAINING PROTEIN"/>
    <property type="match status" value="1"/>
</dbReference>
<keyword evidence="5" id="KW-0675">Receptor</keyword>
<dbReference type="SUPFAM" id="SSF56935">
    <property type="entry name" value="Porins"/>
    <property type="match status" value="1"/>
</dbReference>
<dbReference type="PANTHER" id="PTHR40980:SF4">
    <property type="entry name" value="TONB-DEPENDENT RECEPTOR-LIKE BETA-BARREL DOMAIN-CONTAINING PROTEIN"/>
    <property type="match status" value="1"/>
</dbReference>
<name>A0ABY4F6A6_9BACT</name>
<keyword evidence="6" id="KW-1185">Reference proteome</keyword>
<dbReference type="Gene3D" id="2.40.170.20">
    <property type="entry name" value="TonB-dependent receptor, beta-barrel domain"/>
    <property type="match status" value="1"/>
</dbReference>
<feature type="domain" description="Outer membrane protein beta-barrel" evidence="4">
    <location>
        <begin position="400"/>
        <end position="802"/>
    </location>
</feature>
<keyword evidence="3" id="KW-0998">Cell outer membrane</keyword>
<evidence type="ECO:0000256" key="2">
    <source>
        <dbReference type="ARBA" id="ARBA00023136"/>
    </source>
</evidence>
<dbReference type="InterPro" id="IPR036942">
    <property type="entry name" value="Beta-barrel_TonB_sf"/>
</dbReference>
<organism evidence="5 6">
    <name type="scientific">Hymenobacter cellulosivorans</name>
    <dbReference type="NCBI Taxonomy" id="2932249"/>
    <lineage>
        <taxon>Bacteria</taxon>
        <taxon>Pseudomonadati</taxon>
        <taxon>Bacteroidota</taxon>
        <taxon>Cytophagia</taxon>
        <taxon>Cytophagales</taxon>
        <taxon>Hymenobacteraceae</taxon>
        <taxon>Hymenobacter</taxon>
    </lineage>
</organism>
<dbReference type="Pfam" id="PF13715">
    <property type="entry name" value="CarbopepD_reg_2"/>
    <property type="match status" value="1"/>
</dbReference>
<dbReference type="InterPro" id="IPR041700">
    <property type="entry name" value="OMP_b-brl_3"/>
</dbReference>
<proteinExistence type="predicted"/>
<dbReference type="EMBL" id="CP095049">
    <property type="protein sequence ID" value="UOQ51542.1"/>
    <property type="molecule type" value="Genomic_DNA"/>
</dbReference>
<dbReference type="Proteomes" id="UP000831785">
    <property type="component" value="Chromosome"/>
</dbReference>
<accession>A0ABY4F6A6</accession>
<keyword evidence="2" id="KW-0472">Membrane</keyword>
<dbReference type="InterPro" id="IPR008969">
    <property type="entry name" value="CarboxyPept-like_regulatory"/>
</dbReference>
<evidence type="ECO:0000259" key="4">
    <source>
        <dbReference type="Pfam" id="PF14905"/>
    </source>
</evidence>
<evidence type="ECO:0000313" key="5">
    <source>
        <dbReference type="EMBL" id="UOQ51542.1"/>
    </source>
</evidence>
<dbReference type="SUPFAM" id="SSF49464">
    <property type="entry name" value="Carboxypeptidase regulatory domain-like"/>
    <property type="match status" value="1"/>
</dbReference>
<reference evidence="5 6" key="1">
    <citation type="submission" date="2022-04" db="EMBL/GenBank/DDBJ databases">
        <title>Hymenobacter sp. isolated from the air.</title>
        <authorList>
            <person name="Won M."/>
            <person name="Lee C.-M."/>
            <person name="Woen H.-Y."/>
            <person name="Kwon S.-W."/>
        </authorList>
    </citation>
    <scope>NUCLEOTIDE SEQUENCE [LARGE SCALE GENOMIC DNA]</scope>
    <source>
        <strain evidence="6">5116 S-27</strain>
    </source>
</reference>
<evidence type="ECO:0000256" key="1">
    <source>
        <dbReference type="ARBA" id="ARBA00004442"/>
    </source>
</evidence>
<evidence type="ECO:0000256" key="3">
    <source>
        <dbReference type="ARBA" id="ARBA00023237"/>
    </source>
</evidence>